<dbReference type="Proteomes" id="UP000051952">
    <property type="component" value="Unassembled WGS sequence"/>
</dbReference>
<dbReference type="VEuPathDB" id="TriTrypDB:BSAL_71125"/>
<evidence type="ECO:0000256" key="1">
    <source>
        <dbReference type="SAM" id="MobiDB-lite"/>
    </source>
</evidence>
<feature type="non-terminal residue" evidence="2">
    <location>
        <position position="1"/>
    </location>
</feature>
<name>A0A0S4KHZ4_BODSA</name>
<dbReference type="AlphaFoldDB" id="A0A0S4KHZ4"/>
<gene>
    <name evidence="2" type="ORF">BSAL_71125</name>
</gene>
<evidence type="ECO:0000313" key="3">
    <source>
        <dbReference type="Proteomes" id="UP000051952"/>
    </source>
</evidence>
<proteinExistence type="predicted"/>
<accession>A0A0S4KHZ4</accession>
<protein>
    <submittedName>
        <fullName evidence="2">Uncharacterized protein</fullName>
    </submittedName>
</protein>
<feature type="region of interest" description="Disordered" evidence="1">
    <location>
        <begin position="17"/>
        <end position="67"/>
    </location>
</feature>
<dbReference type="EMBL" id="CYKH01000544">
    <property type="protein sequence ID" value="CUI14136.1"/>
    <property type="molecule type" value="Genomic_DNA"/>
</dbReference>
<evidence type="ECO:0000313" key="2">
    <source>
        <dbReference type="EMBL" id="CUI14136.1"/>
    </source>
</evidence>
<organism evidence="2 3">
    <name type="scientific">Bodo saltans</name>
    <name type="common">Flagellated protozoan</name>
    <dbReference type="NCBI Taxonomy" id="75058"/>
    <lineage>
        <taxon>Eukaryota</taxon>
        <taxon>Discoba</taxon>
        <taxon>Euglenozoa</taxon>
        <taxon>Kinetoplastea</taxon>
        <taxon>Metakinetoplastina</taxon>
        <taxon>Eubodonida</taxon>
        <taxon>Bodonidae</taxon>
        <taxon>Bodo</taxon>
    </lineage>
</organism>
<reference evidence="3" key="1">
    <citation type="submission" date="2015-09" db="EMBL/GenBank/DDBJ databases">
        <authorList>
            <consortium name="Pathogen Informatics"/>
        </authorList>
    </citation>
    <scope>NUCLEOTIDE SEQUENCE [LARGE SCALE GENOMIC DNA]</scope>
    <source>
        <strain evidence="3">Lake Konstanz</strain>
    </source>
</reference>
<sequence length="67" mass="6851">PLTVTTINEVADLGLTSSRSSASEDGVQASKAATAVEEMASRSASPTPSKAHPVPLISLDDIDDVEL</sequence>
<keyword evidence="3" id="KW-1185">Reference proteome</keyword>